<name>A0ABM6UNM3_9GAMM</name>
<keyword evidence="2" id="KW-1185">Reference proteome</keyword>
<proteinExistence type="predicted"/>
<dbReference type="Proteomes" id="UP000240908">
    <property type="component" value="Chromosome"/>
</dbReference>
<protein>
    <submittedName>
        <fullName evidence="1">Uncharacterized protein</fullName>
    </submittedName>
</protein>
<dbReference type="EMBL" id="CP028487">
    <property type="protein sequence ID" value="AVX36495.1"/>
    <property type="molecule type" value="Genomic_DNA"/>
</dbReference>
<dbReference type="PROSITE" id="PS51257">
    <property type="entry name" value="PROKAR_LIPOPROTEIN"/>
    <property type="match status" value="1"/>
</dbReference>
<evidence type="ECO:0000313" key="1">
    <source>
        <dbReference type="EMBL" id="AVX36495.1"/>
    </source>
</evidence>
<sequence length="97" mass="11141">MPEATLRHLTGLMTENWLNFNFFFITVISCLRTNKYQHTFSWKMKIPFKLVMVVKYSVATGNALWLNSVIGLEHRPYESSFSKAVLSSSVILDIPSP</sequence>
<evidence type="ECO:0000313" key="2">
    <source>
        <dbReference type="Proteomes" id="UP000240908"/>
    </source>
</evidence>
<gene>
    <name evidence="1" type="ORF">DA391_01755</name>
</gene>
<organism evidence="1 2">
    <name type="scientific">Yersinia massiliensis</name>
    <dbReference type="NCBI Taxonomy" id="419257"/>
    <lineage>
        <taxon>Bacteria</taxon>
        <taxon>Pseudomonadati</taxon>
        <taxon>Pseudomonadota</taxon>
        <taxon>Gammaproteobacteria</taxon>
        <taxon>Enterobacterales</taxon>
        <taxon>Yersiniaceae</taxon>
        <taxon>Yersinia</taxon>
    </lineage>
</organism>
<accession>A0ABM6UNM3</accession>
<reference evidence="2" key="1">
    <citation type="journal article" date="2018" name="Genome Announc.">
        <title>First complete genome sequence of Yersinia massiliensis.</title>
        <authorList>
            <person name="Thomas M.C."/>
            <person name="Arling V."/>
            <person name="Goji N."/>
            <person name="Janzen T.W."/>
            <person name="Duceppe M.-O."/>
            <person name="Mathews A."/>
            <person name="Carrillo C."/>
            <person name="Amoako K."/>
        </authorList>
    </citation>
    <scope>NUCLEOTIDE SEQUENCE [LARGE SCALE GENOMIC DNA]</scope>
    <source>
        <strain evidence="2">GTA</strain>
    </source>
</reference>